<keyword evidence="2 4" id="KW-0472">Membrane</keyword>
<evidence type="ECO:0000259" key="7">
    <source>
        <dbReference type="Pfam" id="PF00593"/>
    </source>
</evidence>
<dbReference type="PANTHER" id="PTHR40980">
    <property type="entry name" value="PLUG DOMAIN-CONTAINING PROTEIN"/>
    <property type="match status" value="1"/>
</dbReference>
<feature type="compositionally biased region" description="Low complexity" evidence="5">
    <location>
        <begin position="27"/>
        <end position="44"/>
    </location>
</feature>
<name>A0ABM6MAM0_9SPHN</name>
<dbReference type="Gene3D" id="2.170.130.10">
    <property type="entry name" value="TonB-dependent receptor, plug domain"/>
    <property type="match status" value="1"/>
</dbReference>
<feature type="chain" id="PRO_5047118953" evidence="6">
    <location>
        <begin position="27"/>
        <end position="909"/>
    </location>
</feature>
<feature type="domain" description="TonB-dependent receptor plug" evidence="8">
    <location>
        <begin position="80"/>
        <end position="180"/>
    </location>
</feature>
<dbReference type="SUPFAM" id="SSF56935">
    <property type="entry name" value="Porins"/>
    <property type="match status" value="1"/>
</dbReference>
<dbReference type="Pfam" id="PF00593">
    <property type="entry name" value="TonB_dep_Rec_b-barrel"/>
    <property type="match status" value="1"/>
</dbReference>
<dbReference type="GeneID" id="303487439"/>
<proteinExistence type="inferred from homology"/>
<evidence type="ECO:0000256" key="1">
    <source>
        <dbReference type="ARBA" id="ARBA00004442"/>
    </source>
</evidence>
<keyword evidence="4" id="KW-0798">TonB box</keyword>
<comment type="subcellular location">
    <subcellularLocation>
        <location evidence="1 4">Cell outer membrane</location>
    </subcellularLocation>
</comment>
<evidence type="ECO:0000256" key="3">
    <source>
        <dbReference type="ARBA" id="ARBA00023237"/>
    </source>
</evidence>
<gene>
    <name evidence="9" type="ORF">B5J99_17750</name>
</gene>
<evidence type="ECO:0000313" key="10">
    <source>
        <dbReference type="Proteomes" id="UP000258016"/>
    </source>
</evidence>
<dbReference type="InterPro" id="IPR012910">
    <property type="entry name" value="Plug_dom"/>
</dbReference>
<dbReference type="Pfam" id="PF07715">
    <property type="entry name" value="Plug"/>
    <property type="match status" value="1"/>
</dbReference>
<comment type="similarity">
    <text evidence="4">Belongs to the TonB-dependent receptor family.</text>
</comment>
<dbReference type="EMBL" id="CP020083">
    <property type="protein sequence ID" value="ASR53073.1"/>
    <property type="molecule type" value="Genomic_DNA"/>
</dbReference>
<keyword evidence="3" id="KW-0998">Cell outer membrane</keyword>
<reference evidence="9 10" key="1">
    <citation type="submission" date="2017-03" db="EMBL/GenBank/DDBJ databases">
        <title>Complete genome sequence of Blastomonas fulva degrading microcsystin LR.</title>
        <authorList>
            <person name="Lee H.-g."/>
            <person name="Jin L."/>
            <person name="oh H.-M."/>
        </authorList>
    </citation>
    <scope>NUCLEOTIDE SEQUENCE [LARGE SCALE GENOMIC DNA]</scope>
    <source>
        <strain evidence="9 10">T2</strain>
    </source>
</reference>
<accession>A0ABM6MAM0</accession>
<keyword evidence="9" id="KW-0675">Receptor</keyword>
<evidence type="ECO:0000259" key="8">
    <source>
        <dbReference type="Pfam" id="PF07715"/>
    </source>
</evidence>
<feature type="compositionally biased region" description="Acidic residues" evidence="5">
    <location>
        <begin position="45"/>
        <end position="56"/>
    </location>
</feature>
<evidence type="ECO:0000256" key="4">
    <source>
        <dbReference type="RuleBase" id="RU003357"/>
    </source>
</evidence>
<evidence type="ECO:0000256" key="2">
    <source>
        <dbReference type="ARBA" id="ARBA00023136"/>
    </source>
</evidence>
<dbReference type="InterPro" id="IPR000531">
    <property type="entry name" value="Beta-barrel_TonB"/>
</dbReference>
<keyword evidence="10" id="KW-1185">Reference proteome</keyword>
<sequence length="909" mass="99400">MAKLTPLSFAALLMASSGLVSPAAFAQEAPAQPTQDAAQPAAEEPAAEEPAQEEIEISGPGAGGGSSEIVVRGRFIPNPIRATSEVLSVLSEADIARTADGDIAGSLQRVTGLSVVGGRFVFVRGLGERYSLALMNGSPLTSPDPLRRTVPLDIFPTSVIASTTIQKSYSVDYPGEFGGGAINLTTKSVPRDPFFKIEVGTGGDTITTGEVGYTYFGSSTDFTGFDNGARTLPRNLRNAFASGNPISVGANFTAGEVRDLTASLANANTALIQRNNNIPVNFSGQISGATSFLIGDVNIGIVGATGINNTWRTRGGVQQISQGIVPVNGVDTLNPDIDFRYLTTENRIVVNGLLGITADVGEHKFKLTNVFIRDTLKDASIREGIDARVTDTRLINRSRTNWFERQLMNTQFVGEMKFDDFRLNFRGSYANSQREAPYERTFDYTFNAVAGDFVNDLQSAGEGARIAFSDLDDNVYGANVDLAYDTDIGFPITFSAGYAYYKNDRTSIRRDFRFLSGQGPLPFAVSQQRPDFLLSDFNVYTFDVRLVETSGTNGAAAYDAGLEVHAGYLQFEAKFTDTLKLQAGVRYEDGSQFVLPIDLFGLGSANLVATSIKKDDFLPAATLTWNLAEDMQVRFAASKTIARPQFRELAPQQYLDLEFDRTFFGNPFLKNSRLINLEARYEYFFGRDERVTAAIFYKDIKDPIENLGFRQGDNFFTTFANAPTATLYGAEIELVKYFDLIDLGGTFFEERRLLIAGNYTYTNSDVKVTAQDQIADPLSGNMVAASTIFRTGGFALTGQSDHIANMQVGLEGTGERLSQQTILLSWNSNRVTNRGPAGQPDFVEYTGPRLDFVWREGFKVFNKVAELKFEARNLLGTDYVEFQQLNTSTILNNAYDIGRAFSISASLQF</sequence>
<feature type="signal peptide" evidence="6">
    <location>
        <begin position="1"/>
        <end position="26"/>
    </location>
</feature>
<dbReference type="InterPro" id="IPR036942">
    <property type="entry name" value="Beta-barrel_TonB_sf"/>
</dbReference>
<protein>
    <submittedName>
        <fullName evidence="9">TonB-dependent receptor</fullName>
    </submittedName>
</protein>
<dbReference type="PANTHER" id="PTHR40980:SF5">
    <property type="entry name" value="TONB-DEPENDENT RECEPTOR"/>
    <property type="match status" value="1"/>
</dbReference>
<dbReference type="InterPro" id="IPR037066">
    <property type="entry name" value="Plug_dom_sf"/>
</dbReference>
<evidence type="ECO:0000256" key="5">
    <source>
        <dbReference type="SAM" id="MobiDB-lite"/>
    </source>
</evidence>
<dbReference type="Proteomes" id="UP000258016">
    <property type="component" value="Chromosome"/>
</dbReference>
<feature type="region of interest" description="Disordered" evidence="5">
    <location>
        <begin position="27"/>
        <end position="66"/>
    </location>
</feature>
<evidence type="ECO:0000256" key="6">
    <source>
        <dbReference type="SAM" id="SignalP"/>
    </source>
</evidence>
<organism evidence="9 10">
    <name type="scientific">Blastomonas fulva</name>
    <dbReference type="NCBI Taxonomy" id="1550728"/>
    <lineage>
        <taxon>Bacteria</taxon>
        <taxon>Pseudomonadati</taxon>
        <taxon>Pseudomonadota</taxon>
        <taxon>Alphaproteobacteria</taxon>
        <taxon>Sphingomonadales</taxon>
        <taxon>Sphingomonadaceae</taxon>
        <taxon>Blastomonas</taxon>
    </lineage>
</organism>
<keyword evidence="6" id="KW-0732">Signal</keyword>
<feature type="domain" description="TonB-dependent receptor-like beta-barrel" evidence="7">
    <location>
        <begin position="402"/>
        <end position="778"/>
    </location>
</feature>
<evidence type="ECO:0000313" key="9">
    <source>
        <dbReference type="EMBL" id="ASR53073.1"/>
    </source>
</evidence>
<dbReference type="Gene3D" id="2.40.170.20">
    <property type="entry name" value="TonB-dependent receptor, beta-barrel domain"/>
    <property type="match status" value="1"/>
</dbReference>
<dbReference type="RefSeq" id="WP_117353159.1">
    <property type="nucleotide sequence ID" value="NZ_CP020083.1"/>
</dbReference>